<dbReference type="NCBIfam" id="TIGR04183">
    <property type="entry name" value="Por_Secre_tail"/>
    <property type="match status" value="1"/>
</dbReference>
<feature type="signal peptide" evidence="1">
    <location>
        <begin position="1"/>
        <end position="22"/>
    </location>
</feature>
<dbReference type="Pfam" id="PF18962">
    <property type="entry name" value="Por_Secre_tail"/>
    <property type="match status" value="1"/>
</dbReference>
<name>A0A0S7BZE6_9BACT</name>
<dbReference type="SMART" id="SM00089">
    <property type="entry name" value="PKD"/>
    <property type="match status" value="1"/>
</dbReference>
<evidence type="ECO:0000313" key="3">
    <source>
        <dbReference type="EMBL" id="GAP43634.1"/>
    </source>
</evidence>
<dbReference type="OrthoDB" id="1116290at2"/>
<reference evidence="3" key="1">
    <citation type="journal article" date="2015" name="Genome Announc.">
        <title>Draft Genome Sequence of Bacteroidales Strain TBC1, a Novel Isolate from a Methanogenic Wastewater Treatment System.</title>
        <authorList>
            <person name="Tourlousse D.M."/>
            <person name="Matsuura N."/>
            <person name="Sun L."/>
            <person name="Toyonaga M."/>
            <person name="Kuroda K."/>
            <person name="Ohashi A."/>
            <person name="Cruz R."/>
            <person name="Yamaguchi T."/>
            <person name="Sekiguchi Y."/>
        </authorList>
    </citation>
    <scope>NUCLEOTIDE SEQUENCE [LARGE SCALE GENOMIC DNA]</scope>
    <source>
        <strain evidence="3">TBC1</strain>
    </source>
</reference>
<dbReference type="Pfam" id="PF18911">
    <property type="entry name" value="PKD_4"/>
    <property type="match status" value="1"/>
</dbReference>
<dbReference type="STRING" id="1678841.TBC1_111790"/>
<organism evidence="3">
    <name type="scientific">Lentimicrobium saccharophilum</name>
    <dbReference type="NCBI Taxonomy" id="1678841"/>
    <lineage>
        <taxon>Bacteria</taxon>
        <taxon>Pseudomonadati</taxon>
        <taxon>Bacteroidota</taxon>
        <taxon>Bacteroidia</taxon>
        <taxon>Bacteroidales</taxon>
        <taxon>Lentimicrobiaceae</taxon>
        <taxon>Lentimicrobium</taxon>
    </lineage>
</organism>
<evidence type="ECO:0000259" key="2">
    <source>
        <dbReference type="PROSITE" id="PS50093"/>
    </source>
</evidence>
<dbReference type="InterPro" id="IPR022409">
    <property type="entry name" value="PKD/Chitinase_dom"/>
</dbReference>
<dbReference type="InterPro" id="IPR026444">
    <property type="entry name" value="Secre_tail"/>
</dbReference>
<dbReference type="InterPro" id="IPR000601">
    <property type="entry name" value="PKD_dom"/>
</dbReference>
<dbReference type="AlphaFoldDB" id="A0A0S7BZE6"/>
<evidence type="ECO:0000256" key="1">
    <source>
        <dbReference type="SAM" id="SignalP"/>
    </source>
</evidence>
<dbReference type="InterPro" id="IPR011050">
    <property type="entry name" value="Pectin_lyase_fold/virulence"/>
</dbReference>
<dbReference type="EMBL" id="DF968182">
    <property type="protein sequence ID" value="GAP43634.1"/>
    <property type="molecule type" value="Genomic_DNA"/>
</dbReference>
<dbReference type="InterPro" id="IPR012334">
    <property type="entry name" value="Pectin_lyas_fold"/>
</dbReference>
<dbReference type="Gene3D" id="2.60.40.10">
    <property type="entry name" value="Immunoglobulins"/>
    <property type="match status" value="1"/>
</dbReference>
<dbReference type="Proteomes" id="UP000053091">
    <property type="component" value="Unassembled WGS sequence"/>
</dbReference>
<dbReference type="PROSITE" id="PS50093">
    <property type="entry name" value="PKD"/>
    <property type="match status" value="1"/>
</dbReference>
<keyword evidence="1" id="KW-0732">Signal</keyword>
<protein>
    <submittedName>
        <fullName evidence="3">Protein containing Por secretion system C-terminal sorting domain</fullName>
    </submittedName>
</protein>
<accession>A0A0S7BZE6</accession>
<dbReference type="RefSeq" id="WP_082189540.1">
    <property type="nucleotide sequence ID" value="NZ_DF968182.1"/>
</dbReference>
<gene>
    <name evidence="3" type="ORF">TBC1_111790</name>
</gene>
<feature type="chain" id="PRO_5006633346" evidence="1">
    <location>
        <begin position="23"/>
        <end position="691"/>
    </location>
</feature>
<dbReference type="SUPFAM" id="SSF51126">
    <property type="entry name" value="Pectin lyase-like"/>
    <property type="match status" value="1"/>
</dbReference>
<dbReference type="Gene3D" id="2.160.20.10">
    <property type="entry name" value="Single-stranded right-handed beta-helix, Pectin lyase-like"/>
    <property type="match status" value="1"/>
</dbReference>
<dbReference type="InterPro" id="IPR013783">
    <property type="entry name" value="Ig-like_fold"/>
</dbReference>
<keyword evidence="4" id="KW-1185">Reference proteome</keyword>
<dbReference type="CDD" id="cd00146">
    <property type="entry name" value="PKD"/>
    <property type="match status" value="1"/>
</dbReference>
<feature type="domain" description="PKD" evidence="2">
    <location>
        <begin position="551"/>
        <end position="610"/>
    </location>
</feature>
<proteinExistence type="predicted"/>
<evidence type="ECO:0000313" key="4">
    <source>
        <dbReference type="Proteomes" id="UP000053091"/>
    </source>
</evidence>
<dbReference type="SUPFAM" id="SSF49299">
    <property type="entry name" value="PKD domain"/>
    <property type="match status" value="1"/>
</dbReference>
<sequence length="691" mass="77372">MWKRRFHSLLLFFLLCPVMLNAQLQGDYTVGGENPDFFDISHAVSILQYQGINGPVRFLVRPGNYGGFTVFTFMNATNQDTVTIQAENEIASSVIIEGRITLNGTNRLKLHKLTLADQVNASYAKLSLINTSNCMISHCEITNPSGGNYGTDEAMIKISAPWEGTLLKLTFSHCLIHSPEKTIYHTGRKSNLYFNNCSIYGQISSLTISYINIIFNQCNLTFNQDDLLDVITAMNGCVISTVNVPYALFIDGELTGNTFNCNVDCDSWLIHNNIFNENFVSSQVTIPVRIFGNTFKKEFQTIFTHSAHLAGNNFFGSCRINADNYRIWNNFFYSSVLFTHGGGHWIAHNNFHRNSTLDLLYADATIYNNNLGKLYILYPSYDQLYNNNFVCGNPDSVNFAGKNPSFYDPAYIDESNDLHATNPALIRKASGLFPLYNLDIDSTERQDIPSIGANEICLDLITDTVRISCADSLCLDLCMEEFEQYFWTPAGLFPSGGSRPVVYPGGDVMVYLNHTDSGIVDSLYIAMTDSLPAARLTFSVNQFEVQFTNRSGCASQFLWEFGDGATSADENPVHTYPHSGTFQGSLTAWNEYGADTRDFTVNIVIQSTGELLHEKIRLYPNPANDLLYIDTEENLLPLHLEIINSQGMILRTEILKGKETCLKLSGLNSGVYVARMSSAGNQYNFRFFVIK</sequence>
<dbReference type="InterPro" id="IPR035986">
    <property type="entry name" value="PKD_dom_sf"/>
</dbReference>